<evidence type="ECO:0000313" key="3">
    <source>
        <dbReference type="Proteomes" id="UP000887116"/>
    </source>
</evidence>
<accession>A0A8X6JMF9</accession>
<keyword evidence="3" id="KW-1185">Reference proteome</keyword>
<reference evidence="2" key="1">
    <citation type="submission" date="2020-07" db="EMBL/GenBank/DDBJ databases">
        <title>Multicomponent nature underlies the extraordinary mechanical properties of spider dragline silk.</title>
        <authorList>
            <person name="Kono N."/>
            <person name="Nakamura H."/>
            <person name="Mori M."/>
            <person name="Yoshida Y."/>
            <person name="Ohtoshi R."/>
            <person name="Malay A.D."/>
            <person name="Moran D.A.P."/>
            <person name="Tomita M."/>
            <person name="Numata K."/>
            <person name="Arakawa K."/>
        </authorList>
    </citation>
    <scope>NUCLEOTIDE SEQUENCE</scope>
</reference>
<evidence type="ECO:0000313" key="2">
    <source>
        <dbReference type="EMBL" id="GFR12381.1"/>
    </source>
</evidence>
<protein>
    <submittedName>
        <fullName evidence="2">Uncharacterized protein</fullName>
    </submittedName>
</protein>
<sequence>MLEGSYANRYTDRASEEANTRSISNKMQRVKIEKIFGRTVLCPSIFSMGLGQHTRAKAELASAGSQPDGPRRQHTKGKSGSCVEPGVEPGQQLEGSYANRYTTDAGRKHAFYSNKMQRVKMKMNFGRTVYCALAFSRWASEAAYKEAKEAVEPSRTGSTAWKAAM</sequence>
<feature type="compositionally biased region" description="Basic and acidic residues" evidence="1">
    <location>
        <begin position="10"/>
        <end position="19"/>
    </location>
</feature>
<proteinExistence type="predicted"/>
<gene>
    <name evidence="2" type="ORF">TNCT_167131</name>
</gene>
<comment type="caution">
    <text evidence="2">The sequence shown here is derived from an EMBL/GenBank/DDBJ whole genome shotgun (WGS) entry which is preliminary data.</text>
</comment>
<feature type="region of interest" description="Disordered" evidence="1">
    <location>
        <begin position="1"/>
        <end position="21"/>
    </location>
</feature>
<organism evidence="2 3">
    <name type="scientific">Trichonephila clavata</name>
    <name type="common">Joro spider</name>
    <name type="synonym">Nephila clavata</name>
    <dbReference type="NCBI Taxonomy" id="2740835"/>
    <lineage>
        <taxon>Eukaryota</taxon>
        <taxon>Metazoa</taxon>
        <taxon>Ecdysozoa</taxon>
        <taxon>Arthropoda</taxon>
        <taxon>Chelicerata</taxon>
        <taxon>Arachnida</taxon>
        <taxon>Araneae</taxon>
        <taxon>Araneomorphae</taxon>
        <taxon>Entelegynae</taxon>
        <taxon>Araneoidea</taxon>
        <taxon>Nephilidae</taxon>
        <taxon>Trichonephila</taxon>
    </lineage>
</organism>
<feature type="region of interest" description="Disordered" evidence="1">
    <location>
        <begin position="57"/>
        <end position="89"/>
    </location>
</feature>
<evidence type="ECO:0000256" key="1">
    <source>
        <dbReference type="SAM" id="MobiDB-lite"/>
    </source>
</evidence>
<dbReference type="AlphaFoldDB" id="A0A8X6JMF9"/>
<dbReference type="Proteomes" id="UP000887116">
    <property type="component" value="Unassembled WGS sequence"/>
</dbReference>
<name>A0A8X6JMF9_TRICU</name>
<dbReference type="EMBL" id="BMAO01026773">
    <property type="protein sequence ID" value="GFR12381.1"/>
    <property type="molecule type" value="Genomic_DNA"/>
</dbReference>